<feature type="repeat" description="WD" evidence="3">
    <location>
        <begin position="262"/>
        <end position="303"/>
    </location>
</feature>
<evidence type="ECO:0000313" key="6">
    <source>
        <dbReference type="Proteomes" id="UP000241769"/>
    </source>
</evidence>
<evidence type="ECO:0000256" key="2">
    <source>
        <dbReference type="ARBA" id="ARBA00022737"/>
    </source>
</evidence>
<dbReference type="Pfam" id="PF00400">
    <property type="entry name" value="WD40"/>
    <property type="match status" value="6"/>
</dbReference>
<dbReference type="InterPro" id="IPR001680">
    <property type="entry name" value="WD40_rpt"/>
</dbReference>
<dbReference type="SUPFAM" id="SSF50978">
    <property type="entry name" value="WD40 repeat-like"/>
    <property type="match status" value="1"/>
</dbReference>
<dbReference type="InterPro" id="IPR036322">
    <property type="entry name" value="WD40_repeat_dom_sf"/>
</dbReference>
<evidence type="ECO:0000256" key="3">
    <source>
        <dbReference type="PROSITE-ProRule" id="PRU00221"/>
    </source>
</evidence>
<evidence type="ECO:0000256" key="1">
    <source>
        <dbReference type="ARBA" id="ARBA00022574"/>
    </source>
</evidence>
<dbReference type="InterPro" id="IPR015943">
    <property type="entry name" value="WD40/YVTN_repeat-like_dom_sf"/>
</dbReference>
<feature type="repeat" description="WD" evidence="3">
    <location>
        <begin position="344"/>
        <end position="385"/>
    </location>
</feature>
<keyword evidence="1 3" id="KW-0853">WD repeat</keyword>
<organism evidence="5 6">
    <name type="scientific">Planoprotostelium fungivorum</name>
    <dbReference type="NCBI Taxonomy" id="1890364"/>
    <lineage>
        <taxon>Eukaryota</taxon>
        <taxon>Amoebozoa</taxon>
        <taxon>Evosea</taxon>
        <taxon>Variosea</taxon>
        <taxon>Cavosteliida</taxon>
        <taxon>Cavosteliaceae</taxon>
        <taxon>Planoprotostelium</taxon>
    </lineage>
</organism>
<sequence length="501" mass="54874">MISRSHFVSRGQEGNALIMAQASENPKLKLLKSKYPRPQTASQAKDASSFMRPSEPNLTFGGKESIKSSSTSTDKSIPKEDTVTTVVKLNPLPSRIPKPTVRHSQVKPPTDAISSKTSKANIRPIPRLSSSSSLQTDTSSPMDRVSPRKRLNSLERNMSPRPDQPPSYTDVNGIAYRKSRKQVNDLLSAKWFSGPSNNAGRLFDSSDRNILCMSTFGLDCVIGSHHEWVTCVDYLPNGRIISGGMDSKLCLWNPRLVQCEDLLGHKASISCVLAGDYDRLAVSGSYDKTLIVWDLKSHRSAAVLKGHKEAVMHLQWSDDVVISGDRGGHACIWDLESSTCKYNLKGHGKQISALDVINEQNVAVTGSLEGDIHIWDLRTGQSVFHTTMHPGGAVNGLEHSLSTQTLVTAGADRKIKVLDPRRSFEPVHEMNDHKDFIYSLKVGDRLVFSGGGNGWCLVHDLMTGKCLYGLGANAHAVRCIEMTGNYLVTAGDDGNAVVYDY</sequence>
<dbReference type="Gene3D" id="2.130.10.10">
    <property type="entry name" value="YVTN repeat-like/Quinoprotein amine dehydrogenase"/>
    <property type="match status" value="2"/>
</dbReference>
<dbReference type="Proteomes" id="UP000241769">
    <property type="component" value="Unassembled WGS sequence"/>
</dbReference>
<dbReference type="SMART" id="SM00320">
    <property type="entry name" value="WD40"/>
    <property type="match status" value="7"/>
</dbReference>
<feature type="compositionally biased region" description="Low complexity" evidence="4">
    <location>
        <begin position="128"/>
        <end position="140"/>
    </location>
</feature>
<proteinExistence type="predicted"/>
<dbReference type="PANTHER" id="PTHR19848:SF7">
    <property type="entry name" value="F-BOX AND WD-40 DOMAIN PROTEIN 7"/>
    <property type="match status" value="1"/>
</dbReference>
<name>A0A2P6N362_9EUKA</name>
<dbReference type="OrthoDB" id="496at2759"/>
<dbReference type="InParanoid" id="A0A2P6N362"/>
<reference evidence="5 6" key="1">
    <citation type="journal article" date="2018" name="Genome Biol. Evol.">
        <title>Multiple Roots of Fruiting Body Formation in Amoebozoa.</title>
        <authorList>
            <person name="Hillmann F."/>
            <person name="Forbes G."/>
            <person name="Novohradska S."/>
            <person name="Ferling I."/>
            <person name="Riege K."/>
            <person name="Groth M."/>
            <person name="Westermann M."/>
            <person name="Marz M."/>
            <person name="Spaller T."/>
            <person name="Winckler T."/>
            <person name="Schaap P."/>
            <person name="Glockner G."/>
        </authorList>
    </citation>
    <scope>NUCLEOTIDE SEQUENCE [LARGE SCALE GENOMIC DNA]</scope>
    <source>
        <strain evidence="5 6">Jena</strain>
    </source>
</reference>
<dbReference type="PROSITE" id="PS00678">
    <property type="entry name" value="WD_REPEATS_1"/>
    <property type="match status" value="1"/>
</dbReference>
<feature type="repeat" description="WD" evidence="3">
    <location>
        <begin position="304"/>
        <end position="343"/>
    </location>
</feature>
<dbReference type="EMBL" id="MDYQ01000226">
    <property type="protein sequence ID" value="PRP78395.1"/>
    <property type="molecule type" value="Genomic_DNA"/>
</dbReference>
<comment type="caution">
    <text evidence="5">The sequence shown here is derived from an EMBL/GenBank/DDBJ whole genome shotgun (WGS) entry which is preliminary data.</text>
</comment>
<dbReference type="InterPro" id="IPR019775">
    <property type="entry name" value="WD40_repeat_CS"/>
</dbReference>
<dbReference type="AlphaFoldDB" id="A0A2P6N362"/>
<dbReference type="STRING" id="1890364.A0A2P6N362"/>
<dbReference type="CDD" id="cd00200">
    <property type="entry name" value="WD40"/>
    <property type="match status" value="1"/>
</dbReference>
<dbReference type="PROSITE" id="PS50294">
    <property type="entry name" value="WD_REPEATS_REGION"/>
    <property type="match status" value="2"/>
</dbReference>
<keyword evidence="6" id="KW-1185">Reference proteome</keyword>
<gene>
    <name evidence="5" type="ORF">PROFUN_14195</name>
</gene>
<feature type="repeat" description="WD" evidence="3">
    <location>
        <begin position="222"/>
        <end position="253"/>
    </location>
</feature>
<dbReference type="PROSITE" id="PS50082">
    <property type="entry name" value="WD_REPEATS_2"/>
    <property type="match status" value="4"/>
</dbReference>
<keyword evidence="2" id="KW-0677">Repeat</keyword>
<evidence type="ECO:0000256" key="4">
    <source>
        <dbReference type="SAM" id="MobiDB-lite"/>
    </source>
</evidence>
<accession>A0A2P6N362</accession>
<dbReference type="PANTHER" id="PTHR19848">
    <property type="entry name" value="WD40 REPEAT PROTEIN"/>
    <property type="match status" value="1"/>
</dbReference>
<protein>
    <submittedName>
        <fullName evidence="5">Uncharacterized protein</fullName>
    </submittedName>
</protein>
<evidence type="ECO:0000313" key="5">
    <source>
        <dbReference type="EMBL" id="PRP78395.1"/>
    </source>
</evidence>
<feature type="region of interest" description="Disordered" evidence="4">
    <location>
        <begin position="33"/>
        <end position="174"/>
    </location>
</feature>